<gene>
    <name evidence="1" type="ORF">K0M31_002489</name>
</gene>
<protein>
    <submittedName>
        <fullName evidence="1">Uncharacterized protein</fullName>
    </submittedName>
</protein>
<dbReference type="Proteomes" id="UP001177670">
    <property type="component" value="Unassembled WGS sequence"/>
</dbReference>
<proteinExistence type="predicted"/>
<dbReference type="AlphaFoldDB" id="A0AA40GHL8"/>
<accession>A0AA40GHL8</accession>
<dbReference type="EMBL" id="JAHYIQ010000001">
    <property type="protein sequence ID" value="KAK1137998.1"/>
    <property type="molecule type" value="Genomic_DNA"/>
</dbReference>
<reference evidence="1" key="1">
    <citation type="submission" date="2021-10" db="EMBL/GenBank/DDBJ databases">
        <title>Melipona bicolor Genome sequencing and assembly.</title>
        <authorList>
            <person name="Araujo N.S."/>
            <person name="Arias M.C."/>
        </authorList>
    </citation>
    <scope>NUCLEOTIDE SEQUENCE</scope>
    <source>
        <strain evidence="1">USP_2M_L1-L4_2017</strain>
        <tissue evidence="1">Whole body</tissue>
    </source>
</reference>
<evidence type="ECO:0000313" key="1">
    <source>
        <dbReference type="EMBL" id="KAK1137998.1"/>
    </source>
</evidence>
<name>A0AA40GHL8_9HYME</name>
<comment type="caution">
    <text evidence="1">The sequence shown here is derived from an EMBL/GenBank/DDBJ whole genome shotgun (WGS) entry which is preliminary data.</text>
</comment>
<organism evidence="1 2">
    <name type="scientific">Melipona bicolor</name>
    <dbReference type="NCBI Taxonomy" id="60889"/>
    <lineage>
        <taxon>Eukaryota</taxon>
        <taxon>Metazoa</taxon>
        <taxon>Ecdysozoa</taxon>
        <taxon>Arthropoda</taxon>
        <taxon>Hexapoda</taxon>
        <taxon>Insecta</taxon>
        <taxon>Pterygota</taxon>
        <taxon>Neoptera</taxon>
        <taxon>Endopterygota</taxon>
        <taxon>Hymenoptera</taxon>
        <taxon>Apocrita</taxon>
        <taxon>Aculeata</taxon>
        <taxon>Apoidea</taxon>
        <taxon>Anthophila</taxon>
        <taxon>Apidae</taxon>
        <taxon>Melipona</taxon>
    </lineage>
</organism>
<sequence>MLLSASGIARTKISVMYELRSSKGGEEDRTGARRPIESATRRGRVMRFKEDKVAWLSGIMLNRASGTIPVTNSVRSRFPGYPDRAAVHRSTGAGAPPLLVS</sequence>
<evidence type="ECO:0000313" key="2">
    <source>
        <dbReference type="Proteomes" id="UP001177670"/>
    </source>
</evidence>
<keyword evidence="2" id="KW-1185">Reference proteome</keyword>